<dbReference type="Proteomes" id="UP001164746">
    <property type="component" value="Chromosome 15"/>
</dbReference>
<protein>
    <submittedName>
        <fullName evidence="1">Uncharacterized protein</fullName>
    </submittedName>
</protein>
<evidence type="ECO:0000313" key="1">
    <source>
        <dbReference type="EMBL" id="WAR28814.1"/>
    </source>
</evidence>
<gene>
    <name evidence="1" type="ORF">MAR_014518</name>
</gene>
<reference evidence="1" key="1">
    <citation type="submission" date="2022-11" db="EMBL/GenBank/DDBJ databases">
        <title>Centuries of genome instability and evolution in soft-shell clam transmissible cancer (bioRxiv).</title>
        <authorList>
            <person name="Hart S.F.M."/>
            <person name="Yonemitsu M.A."/>
            <person name="Giersch R.M."/>
            <person name="Beal B.F."/>
            <person name="Arriagada G."/>
            <person name="Davis B.W."/>
            <person name="Ostrander E.A."/>
            <person name="Goff S.P."/>
            <person name="Metzger M.J."/>
        </authorList>
    </citation>
    <scope>NUCLEOTIDE SEQUENCE</scope>
    <source>
        <strain evidence="1">MELC-2E11</strain>
        <tissue evidence="1">Siphon/mantle</tissue>
    </source>
</reference>
<name>A0ABY7G5M6_MYAAR</name>
<organism evidence="1 2">
    <name type="scientific">Mya arenaria</name>
    <name type="common">Soft-shell clam</name>
    <dbReference type="NCBI Taxonomy" id="6604"/>
    <lineage>
        <taxon>Eukaryota</taxon>
        <taxon>Metazoa</taxon>
        <taxon>Spiralia</taxon>
        <taxon>Lophotrochozoa</taxon>
        <taxon>Mollusca</taxon>
        <taxon>Bivalvia</taxon>
        <taxon>Autobranchia</taxon>
        <taxon>Heteroconchia</taxon>
        <taxon>Euheterodonta</taxon>
        <taxon>Imparidentia</taxon>
        <taxon>Neoheterodontei</taxon>
        <taxon>Myida</taxon>
        <taxon>Myoidea</taxon>
        <taxon>Myidae</taxon>
        <taxon>Mya</taxon>
    </lineage>
</organism>
<keyword evidence="2" id="KW-1185">Reference proteome</keyword>
<accession>A0ABY7G5M6</accession>
<sequence length="113" mass="13405">METKLMFVIMYITLTHFINALRLNCTGYKPYLCMKLRTKINRGLRKKIFLKINIILENILAYEINMEFLKGNAMKMYTKAMKIESVTTGLFQTINEDNVYKHHKQVDILYLTC</sequence>
<dbReference type="EMBL" id="CP111026">
    <property type="protein sequence ID" value="WAR28814.1"/>
    <property type="molecule type" value="Genomic_DNA"/>
</dbReference>
<evidence type="ECO:0000313" key="2">
    <source>
        <dbReference type="Proteomes" id="UP001164746"/>
    </source>
</evidence>
<proteinExistence type="predicted"/>